<evidence type="ECO:0000313" key="1">
    <source>
        <dbReference type="EMBL" id="KAE9305704.1"/>
    </source>
</evidence>
<dbReference type="InterPro" id="IPR043128">
    <property type="entry name" value="Rev_trsase/Diguanyl_cyclase"/>
</dbReference>
<sequence length="395" mass="45217">MGEEAAEVTPDTGADVTIVTRRFVESLMRRGKWVVSRNFDEPELVEGVDNTDVRIHSEVQLRLSYETAHGRLTLHNVPCWVCDGELPTGLGDLLLSRPLMERLGYDPQKLLDEASRKNASYDMSLDPHEVRNGVQNRILAFSTQGREHTAAPEEAALREDEESTYFPEVDVNQDREATAAAEWKALQDSIQSVIASGCSPKLERGPDQLLDRYRDVFRLVLGRDPPVDMPPLKVTLKPDSEPVRCKARRYPEEQRQFMRKHVEELVRSGLCYWNPHSKWCSPPLIVRNPDVDDFRMTVDVHRVNVRTLRILWPMPMPEVVLGHLREAKFFFALDFFKGCWPFLLDPSCQELFSFLTDMGVFTPTRVLMGGTDSVAYCQATVQEMFNDFLYKGLLI</sequence>
<dbReference type="Gene3D" id="3.30.70.270">
    <property type="match status" value="1"/>
</dbReference>
<dbReference type="InterPro" id="IPR051320">
    <property type="entry name" value="Viral_Replic_Matur_Polypro"/>
</dbReference>
<protein>
    <recommendedName>
        <fullName evidence="3">Peptidase A2 domain-containing protein</fullName>
    </recommendedName>
</protein>
<organism evidence="1 2">
    <name type="scientific">Phytophthora fragariae</name>
    <dbReference type="NCBI Taxonomy" id="53985"/>
    <lineage>
        <taxon>Eukaryota</taxon>
        <taxon>Sar</taxon>
        <taxon>Stramenopiles</taxon>
        <taxon>Oomycota</taxon>
        <taxon>Peronosporomycetes</taxon>
        <taxon>Peronosporales</taxon>
        <taxon>Peronosporaceae</taxon>
        <taxon>Phytophthora</taxon>
    </lineage>
</organism>
<comment type="caution">
    <text evidence="1">The sequence shown here is derived from an EMBL/GenBank/DDBJ whole genome shotgun (WGS) entry which is preliminary data.</text>
</comment>
<dbReference type="AlphaFoldDB" id="A0A6G0QWZ6"/>
<dbReference type="PANTHER" id="PTHR33064:SF37">
    <property type="entry name" value="RIBONUCLEASE H"/>
    <property type="match status" value="1"/>
</dbReference>
<proteinExistence type="predicted"/>
<evidence type="ECO:0000313" key="2">
    <source>
        <dbReference type="Proteomes" id="UP000486351"/>
    </source>
</evidence>
<dbReference type="InterPro" id="IPR043502">
    <property type="entry name" value="DNA/RNA_pol_sf"/>
</dbReference>
<dbReference type="Proteomes" id="UP000486351">
    <property type="component" value="Unassembled WGS sequence"/>
</dbReference>
<reference evidence="1 2" key="1">
    <citation type="submission" date="2018-09" db="EMBL/GenBank/DDBJ databases">
        <title>Genomic investigation of the strawberry pathogen Phytophthora fragariae indicates pathogenicity is determined by transcriptional variation in three key races.</title>
        <authorList>
            <person name="Adams T.M."/>
            <person name="Armitage A.D."/>
            <person name="Sobczyk M.K."/>
            <person name="Bates H.J."/>
            <person name="Dunwell J.M."/>
            <person name="Nellist C.F."/>
            <person name="Harrison R.J."/>
        </authorList>
    </citation>
    <scope>NUCLEOTIDE SEQUENCE [LARGE SCALE GENOMIC DNA]</scope>
    <source>
        <strain evidence="1 2">NOV-77</strain>
    </source>
</reference>
<evidence type="ECO:0008006" key="3">
    <source>
        <dbReference type="Google" id="ProtNLM"/>
    </source>
</evidence>
<dbReference type="SUPFAM" id="SSF56672">
    <property type="entry name" value="DNA/RNA polymerases"/>
    <property type="match status" value="1"/>
</dbReference>
<dbReference type="Gene3D" id="3.10.10.10">
    <property type="entry name" value="HIV Type 1 Reverse Transcriptase, subunit A, domain 1"/>
    <property type="match status" value="1"/>
</dbReference>
<gene>
    <name evidence="1" type="ORF">PF008_g21650</name>
</gene>
<accession>A0A6G0QWZ6</accession>
<dbReference type="EMBL" id="QXFY01001965">
    <property type="protein sequence ID" value="KAE9305704.1"/>
    <property type="molecule type" value="Genomic_DNA"/>
</dbReference>
<name>A0A6G0QWZ6_9STRA</name>
<dbReference type="PANTHER" id="PTHR33064">
    <property type="entry name" value="POL PROTEIN"/>
    <property type="match status" value="1"/>
</dbReference>